<proteinExistence type="predicted"/>
<gene>
    <name evidence="2" type="ORF">NE863_09915</name>
</gene>
<keyword evidence="1" id="KW-0732">Signal</keyword>
<sequence length="98" mass="10318">MFARSAVACLVLVLATGQANAALAPNFQRARELNAVINAVAVAVPKHPIDKVISQGRDRYAVVAGKCTVIARIVGLPAKPGVVGPRQFEVELDKPDCD</sequence>
<dbReference type="AlphaFoldDB" id="A0A9Q8Y4F3"/>
<accession>A0A9Q8Y4F3</accession>
<dbReference type="OrthoDB" id="8452719at2"/>
<feature type="chain" id="PRO_5040380003" evidence="1">
    <location>
        <begin position="22"/>
        <end position="98"/>
    </location>
</feature>
<feature type="signal peptide" evidence="1">
    <location>
        <begin position="1"/>
        <end position="21"/>
    </location>
</feature>
<name>A0A9Q8Y4F3_ENSAD</name>
<reference evidence="2" key="1">
    <citation type="submission" date="2022-06" db="EMBL/GenBank/DDBJ databases">
        <title>Physiological and biochemical characterization and genomic elucidation of a strain of the genus Ensifer adhaerens M8 that combines arsenic oxidation and chromium reduction.</title>
        <authorList>
            <person name="Li X."/>
            <person name="Yu c."/>
        </authorList>
    </citation>
    <scope>NUCLEOTIDE SEQUENCE</scope>
    <source>
        <strain evidence="2">M8</strain>
    </source>
</reference>
<evidence type="ECO:0000256" key="1">
    <source>
        <dbReference type="SAM" id="SignalP"/>
    </source>
</evidence>
<dbReference type="Proteomes" id="UP001055460">
    <property type="component" value="Chromosome"/>
</dbReference>
<evidence type="ECO:0000313" key="3">
    <source>
        <dbReference type="Proteomes" id="UP001055460"/>
    </source>
</evidence>
<organism evidence="2 3">
    <name type="scientific">Ensifer adhaerens</name>
    <name type="common">Sinorhizobium morelense</name>
    <dbReference type="NCBI Taxonomy" id="106592"/>
    <lineage>
        <taxon>Bacteria</taxon>
        <taxon>Pseudomonadati</taxon>
        <taxon>Pseudomonadota</taxon>
        <taxon>Alphaproteobacteria</taxon>
        <taxon>Hyphomicrobiales</taxon>
        <taxon>Rhizobiaceae</taxon>
        <taxon>Sinorhizobium/Ensifer group</taxon>
        <taxon>Ensifer</taxon>
    </lineage>
</organism>
<protein>
    <submittedName>
        <fullName evidence="2">Uncharacterized protein</fullName>
    </submittedName>
</protein>
<dbReference type="RefSeq" id="WP_063891143.1">
    <property type="nucleotide sequence ID" value="NZ_CAXURO020000001.1"/>
</dbReference>
<evidence type="ECO:0000313" key="2">
    <source>
        <dbReference type="EMBL" id="USJ21646.1"/>
    </source>
</evidence>
<dbReference type="EMBL" id="CP098807">
    <property type="protein sequence ID" value="USJ21646.1"/>
    <property type="molecule type" value="Genomic_DNA"/>
</dbReference>